<reference evidence="2" key="1">
    <citation type="journal article" date="2009" name="PLoS Genet.">
        <title>Sequencing, mapping, and analysis of 27,455 maize full-length cDNAs.</title>
        <authorList>
            <person name="Soderlund C."/>
            <person name="Descour A."/>
            <person name="Kudrna D."/>
            <person name="Bomhoff M."/>
            <person name="Boyd L."/>
            <person name="Currie J."/>
            <person name="Angelova A."/>
            <person name="Collura K."/>
            <person name="Wissotski M."/>
            <person name="Ashley E."/>
            <person name="Morrow D."/>
            <person name="Fernandes J."/>
            <person name="Walbot V."/>
            <person name="Yu Y."/>
        </authorList>
    </citation>
    <scope>NUCLEOTIDE SEQUENCE</scope>
    <source>
        <strain evidence="2">B73</strain>
    </source>
</reference>
<dbReference type="KEGG" id="zma:100383731"/>
<organism evidence="2">
    <name type="scientific">Zea mays</name>
    <name type="common">Maize</name>
    <dbReference type="NCBI Taxonomy" id="4577"/>
    <lineage>
        <taxon>Eukaryota</taxon>
        <taxon>Viridiplantae</taxon>
        <taxon>Streptophyta</taxon>
        <taxon>Embryophyta</taxon>
        <taxon>Tracheophyta</taxon>
        <taxon>Spermatophyta</taxon>
        <taxon>Magnoliopsida</taxon>
        <taxon>Liliopsida</taxon>
        <taxon>Poales</taxon>
        <taxon>Poaceae</taxon>
        <taxon>PACMAD clade</taxon>
        <taxon>Panicoideae</taxon>
        <taxon>Andropogonodae</taxon>
        <taxon>Andropogoneae</taxon>
        <taxon>Tripsacinae</taxon>
        <taxon>Zea</taxon>
    </lineage>
</organism>
<evidence type="ECO:0000313" key="2">
    <source>
        <dbReference type="EMBL" id="ACN35042.1"/>
    </source>
</evidence>
<accession>C0PIM6</accession>
<evidence type="ECO:0000256" key="1">
    <source>
        <dbReference type="SAM" id="MobiDB-lite"/>
    </source>
</evidence>
<feature type="compositionally biased region" description="Low complexity" evidence="1">
    <location>
        <begin position="1"/>
        <end position="18"/>
    </location>
</feature>
<dbReference type="HOGENOM" id="CLU_1580828_0_0_1"/>
<proteinExistence type="evidence at transcript level"/>
<sequence>MVAPPSMASSSWSSSPSSGERPNLQPRHGRCPARTSGASSLAGARRPTSPHLPWPRASSATGRRSLVPQWPRNLRVSCDVPIYAALPRAIDLCSLDVPSSLTVCLSYAAPSLFPLVATKSCSTRSSGAALSSLWGLLGSPCFKMSSNLPATAVSSSPSLFNFGDHYHLH</sequence>
<protein>
    <submittedName>
        <fullName evidence="2">Uncharacterized protein</fullName>
    </submittedName>
</protein>
<dbReference type="AlphaFoldDB" id="C0PIM6"/>
<name>C0PIM6_MAIZE</name>
<dbReference type="EMBL" id="BT068145">
    <property type="protein sequence ID" value="ACN35042.1"/>
    <property type="molecule type" value="mRNA"/>
</dbReference>
<feature type="region of interest" description="Disordered" evidence="1">
    <location>
        <begin position="1"/>
        <end position="60"/>
    </location>
</feature>
<dbReference type="GeneID" id="100383731"/>
<dbReference type="RefSeq" id="NP_001169839.1">
    <property type="nucleotide sequence ID" value="NM_001176368.1"/>
</dbReference>